<comment type="caution">
    <text evidence="2">The sequence shown here is derived from an EMBL/GenBank/DDBJ whole genome shotgun (WGS) entry which is preliminary data.</text>
</comment>
<organism evidence="2 3">
    <name type="scientific">Pseudomonas mandelii</name>
    <dbReference type="NCBI Taxonomy" id="75612"/>
    <lineage>
        <taxon>Bacteria</taxon>
        <taxon>Pseudomonadati</taxon>
        <taxon>Pseudomonadota</taxon>
        <taxon>Gammaproteobacteria</taxon>
        <taxon>Pseudomonadales</taxon>
        <taxon>Pseudomonadaceae</taxon>
        <taxon>Pseudomonas</taxon>
    </lineage>
</organism>
<feature type="domain" description="Dual OB-containing" evidence="1">
    <location>
        <begin position="6"/>
        <end position="234"/>
    </location>
</feature>
<evidence type="ECO:0000313" key="2">
    <source>
        <dbReference type="EMBL" id="NMZ78960.1"/>
    </source>
</evidence>
<evidence type="ECO:0000259" key="1">
    <source>
        <dbReference type="Pfam" id="PF22557"/>
    </source>
</evidence>
<dbReference type="EMBL" id="JAAQXV010000002">
    <property type="protein sequence ID" value="NMZ78960.1"/>
    <property type="molecule type" value="Genomic_DNA"/>
</dbReference>
<reference evidence="2 3" key="1">
    <citation type="journal article" date="2020" name="Front. Microbiol.">
        <title>Genetic Organization of the aprX-lipA2 Operon Affects the Proteolytic Potential of Pseudomonas Species in Milk.</title>
        <authorList>
            <person name="Maier C."/>
            <person name="Huptas C."/>
            <person name="von Neubeck M."/>
            <person name="Scherer S."/>
            <person name="Wenning M."/>
            <person name="Lucking G."/>
        </authorList>
    </citation>
    <scope>NUCLEOTIDE SEQUENCE [LARGE SCALE GENOMIC DNA]</scope>
    <source>
        <strain evidence="2 3">WS 5114</strain>
    </source>
</reference>
<gene>
    <name evidence="2" type="ORF">HBO26_06565</name>
</gene>
<dbReference type="Pfam" id="PF22557">
    <property type="entry name" value="DuOB"/>
    <property type="match status" value="1"/>
</dbReference>
<name>A0AB36CUP8_9PSED</name>
<dbReference type="InterPro" id="IPR054335">
    <property type="entry name" value="DuOB_dom"/>
</dbReference>
<dbReference type="RefSeq" id="WP_169856759.1">
    <property type="nucleotide sequence ID" value="NZ_JAAQXV010000002.1"/>
</dbReference>
<proteinExistence type="predicted"/>
<evidence type="ECO:0000313" key="3">
    <source>
        <dbReference type="Proteomes" id="UP000548707"/>
    </source>
</evidence>
<dbReference type="AlphaFoldDB" id="A0AB36CUP8"/>
<sequence length="235" mass="26149">MAITKMEFVCLADSKKHSEHCIAGKIVGGDDHGKWFRPVSDRASRGLSSAEASYQLGAYVKKLDWTSVDVKGVHEHEYQTENHIIADKPDWKKLGALPAARLDEMIDTPDILWKNGLQSGNCINNQVHERDLANPLQTLYLIKIDKLEHVSVDIEGAAFGNPSKKIRASFLYNGTRYKLSLTDLAAEAFYKAKGEGIYHPTDITYLTISLSEVFTRATGYVKGHGYAYKVIAGVF</sequence>
<protein>
    <recommendedName>
        <fullName evidence="1">Dual OB-containing domain-containing protein</fullName>
    </recommendedName>
</protein>
<accession>A0AB36CUP8</accession>
<dbReference type="Proteomes" id="UP000548707">
    <property type="component" value="Unassembled WGS sequence"/>
</dbReference>